<protein>
    <submittedName>
        <fullName evidence="1">Uncharacterized protein</fullName>
    </submittedName>
</protein>
<evidence type="ECO:0000313" key="2">
    <source>
        <dbReference type="Proteomes" id="UP000238191"/>
    </source>
</evidence>
<dbReference type="RefSeq" id="WP_104611775.1">
    <property type="nucleotide sequence ID" value="NZ_MDEI01000006.1"/>
</dbReference>
<keyword evidence="2" id="KW-1185">Reference proteome</keyword>
<sequence length="203" mass="22039">MGLSISVGGMEDQEMYAPVARALTEAGLPGHAEPPSSEDEPFFSCQMWGYSGLHYLRRLAAYIGQGLEVPGPADDDPAADPVLAEYYDLLAPGFEHLVLHSDAEGFYAPQDFESVIFPSEEVDLPGGMLGSSPRLLEECRRLAAWLELPPEIDPESEEVWEAAGLQQQPGLKWKQYGIESFTCLRLIGAAEASVFSGAAIVFC</sequence>
<evidence type="ECO:0000313" key="1">
    <source>
        <dbReference type="EMBL" id="PPU68749.1"/>
    </source>
</evidence>
<accession>A0A2S7D4S2</accession>
<dbReference type="AlphaFoldDB" id="A0A2S7D4S2"/>
<proteinExistence type="predicted"/>
<comment type="caution">
    <text evidence="1">The sequence shown here is derived from an EMBL/GenBank/DDBJ whole genome shotgun (WGS) entry which is preliminary data.</text>
</comment>
<gene>
    <name evidence="1" type="ORF">XpiCFBP4643_09675</name>
</gene>
<name>A0A2S7D4S2_9XANT</name>
<organism evidence="1 2">
    <name type="scientific">Xanthomonas pisi</name>
    <dbReference type="NCBI Taxonomy" id="56457"/>
    <lineage>
        <taxon>Bacteria</taxon>
        <taxon>Pseudomonadati</taxon>
        <taxon>Pseudomonadota</taxon>
        <taxon>Gammaproteobacteria</taxon>
        <taxon>Lysobacterales</taxon>
        <taxon>Lysobacteraceae</taxon>
        <taxon>Xanthomonas</taxon>
    </lineage>
</organism>
<reference evidence="2" key="1">
    <citation type="submission" date="2016-08" db="EMBL/GenBank/DDBJ databases">
        <authorList>
            <person name="Merda D."/>
            <person name="Briand M."/>
            <person name="Taghouti G."/>
            <person name="Carrere S."/>
            <person name="Gouzy J."/>
            <person name="Portier P."/>
            <person name="Jacques M.-A."/>
            <person name="Fischer-Le Saux M."/>
        </authorList>
    </citation>
    <scope>NUCLEOTIDE SEQUENCE [LARGE SCALE GENOMIC DNA]</scope>
    <source>
        <strain evidence="2">CFBP4643</strain>
    </source>
</reference>
<dbReference type="Proteomes" id="UP000238191">
    <property type="component" value="Unassembled WGS sequence"/>
</dbReference>
<dbReference type="OrthoDB" id="583504at2"/>
<dbReference type="EMBL" id="MDEI01000006">
    <property type="protein sequence ID" value="PPU68749.1"/>
    <property type="molecule type" value="Genomic_DNA"/>
</dbReference>